<accession>A0A5C0B7S0</accession>
<dbReference type="EMBL" id="CP043046">
    <property type="protein sequence ID" value="QEI09171.1"/>
    <property type="molecule type" value="Genomic_DNA"/>
</dbReference>
<dbReference type="InterPro" id="IPR004846">
    <property type="entry name" value="T2SS/T3SS_dom"/>
</dbReference>
<comment type="similarity">
    <text evidence="1">Belongs to the bacterial secretin family.</text>
</comment>
<dbReference type="AlphaFoldDB" id="A0A5C0B7S0"/>
<dbReference type="InterPro" id="IPR032789">
    <property type="entry name" value="T2SS-T3SS_pil_N"/>
</dbReference>
<dbReference type="OrthoDB" id="9775455at2"/>
<evidence type="ECO:0000259" key="3">
    <source>
        <dbReference type="Pfam" id="PF13629"/>
    </source>
</evidence>
<proteinExistence type="inferred from homology"/>
<evidence type="ECO:0000256" key="1">
    <source>
        <dbReference type="RuleBase" id="RU004003"/>
    </source>
</evidence>
<dbReference type="GO" id="GO:0015627">
    <property type="term" value="C:type II protein secretion system complex"/>
    <property type="evidence" value="ECO:0007669"/>
    <property type="project" value="TreeGrafter"/>
</dbReference>
<name>A0A5C0B7S0_9BURK</name>
<dbReference type="Pfam" id="PF13629">
    <property type="entry name" value="T2SS-T3SS_pil_N"/>
    <property type="match status" value="1"/>
</dbReference>
<reference evidence="4 5" key="1">
    <citation type="submission" date="2019-08" db="EMBL/GenBank/DDBJ databases">
        <title>Amphibian skin-associated Pigmentiphaga: genome sequence and occurrence across geography and hosts.</title>
        <authorList>
            <person name="Bletz M.C."/>
            <person name="Bunk B."/>
            <person name="Sproeer C."/>
            <person name="Biwer P."/>
            <person name="Reiter S."/>
            <person name="Rabemananjara F.C.E."/>
            <person name="Schulz S."/>
            <person name="Overmann J."/>
            <person name="Vences M."/>
        </authorList>
    </citation>
    <scope>NUCLEOTIDE SEQUENCE [LARGE SCALE GENOMIC DNA]</scope>
    <source>
        <strain evidence="4 5">Mada1488</strain>
    </source>
</reference>
<evidence type="ECO:0000313" key="5">
    <source>
        <dbReference type="Proteomes" id="UP000325161"/>
    </source>
</evidence>
<protein>
    <submittedName>
        <fullName evidence="4">Type II and III secretion system protein family protein</fullName>
    </submittedName>
</protein>
<gene>
    <name evidence="4" type="ORF">FXN63_07160</name>
</gene>
<dbReference type="KEGG" id="pacr:FXN63_07160"/>
<evidence type="ECO:0000259" key="2">
    <source>
        <dbReference type="Pfam" id="PF00263"/>
    </source>
</evidence>
<dbReference type="GO" id="GO:0009306">
    <property type="term" value="P:protein secretion"/>
    <property type="evidence" value="ECO:0007669"/>
    <property type="project" value="InterPro"/>
</dbReference>
<feature type="domain" description="Pilus formation protein N-terminal" evidence="3">
    <location>
        <begin position="23"/>
        <end position="98"/>
    </location>
</feature>
<dbReference type="PANTHER" id="PTHR30332:SF17">
    <property type="entry name" value="TYPE IV PILIATION SYSTEM PROTEIN DR_0774-RELATED"/>
    <property type="match status" value="1"/>
</dbReference>
<feature type="domain" description="Type II/III secretion system secretin-like" evidence="2">
    <location>
        <begin position="238"/>
        <end position="398"/>
    </location>
</feature>
<dbReference type="Proteomes" id="UP000325161">
    <property type="component" value="Chromosome"/>
</dbReference>
<organism evidence="4 5">
    <name type="scientific">Pigmentiphaga aceris</name>
    <dbReference type="NCBI Taxonomy" id="1940612"/>
    <lineage>
        <taxon>Bacteria</taxon>
        <taxon>Pseudomonadati</taxon>
        <taxon>Pseudomonadota</taxon>
        <taxon>Betaproteobacteria</taxon>
        <taxon>Burkholderiales</taxon>
        <taxon>Alcaligenaceae</taxon>
        <taxon>Pigmentiphaga</taxon>
    </lineage>
</organism>
<evidence type="ECO:0000313" key="4">
    <source>
        <dbReference type="EMBL" id="QEI09171.1"/>
    </source>
</evidence>
<dbReference type="InterPro" id="IPR001775">
    <property type="entry name" value="GspD/PilQ"/>
</dbReference>
<dbReference type="PRINTS" id="PR00811">
    <property type="entry name" value="BCTERIALGSPD"/>
</dbReference>
<dbReference type="PANTHER" id="PTHR30332">
    <property type="entry name" value="PROBABLE GENERAL SECRETION PATHWAY PROTEIN D"/>
    <property type="match status" value="1"/>
</dbReference>
<keyword evidence="5" id="KW-1185">Reference proteome</keyword>
<dbReference type="InterPro" id="IPR050810">
    <property type="entry name" value="Bact_Secretion_Sys_Channel"/>
</dbReference>
<dbReference type="Pfam" id="PF00263">
    <property type="entry name" value="Secretin"/>
    <property type="match status" value="1"/>
</dbReference>
<sequence length="442" mass="45389">MSGVVVCAVAVGIAGQVRAADVAQTLSLGIRDNHELALGAELERVAIADPDIVDVLLLKPGPQRKAGAVLVVGKQAGTTTVSLWTKGEASAKTYVVKVLGELAALQPPPAGATVDVRGGRAVVRGSFSTLAEHENSVIAARDSVGKEGVVLDTSTVASGGVVQVDVKVVEFSKSVMKEAGFNLVSSRDRGFAFGTYSPGRYTGVTSSGGLPAAGAAIGEAFNLVFLNASRSLSVNLSLLETNGLARVLAEPSLVALSGQSASFLSGGELPVPSAGALGTTSVEYKPFGIGLTLTPTVLGRDRIALKVAPEASDIDWANGVTVNGLQIPGISTRRADTTVELGDGESFVIGGLVSRTTVSSLDKVPFLGDLPIIGAFFRGMSYSQNEKELVIIVTPRLVQPLARGAALPLPGELQEKRDSPGNAWGSYLMGISSDDVLPGFSK</sequence>